<dbReference type="AlphaFoldDB" id="A0A6H0UM02"/>
<evidence type="ECO:0000313" key="2">
    <source>
        <dbReference type="Proteomes" id="UP000501945"/>
    </source>
</evidence>
<accession>A0A6H0UM02</accession>
<name>A0A6H0UM02_9LACT</name>
<dbReference type="PROSITE" id="PS51725">
    <property type="entry name" value="ABM"/>
    <property type="match status" value="1"/>
</dbReference>
<dbReference type="Pfam" id="PF03992">
    <property type="entry name" value="ABM"/>
    <property type="match status" value="1"/>
</dbReference>
<dbReference type="InterPro" id="IPR007138">
    <property type="entry name" value="ABM_dom"/>
</dbReference>
<dbReference type="GO" id="GO:0004497">
    <property type="term" value="F:monooxygenase activity"/>
    <property type="evidence" value="ECO:0007669"/>
    <property type="project" value="UniProtKB-KW"/>
</dbReference>
<dbReference type="SUPFAM" id="SSF54909">
    <property type="entry name" value="Dimeric alpha+beta barrel"/>
    <property type="match status" value="1"/>
</dbReference>
<keyword evidence="1" id="KW-0503">Monooxygenase</keyword>
<proteinExistence type="predicted"/>
<dbReference type="Gene3D" id="3.30.70.100">
    <property type="match status" value="1"/>
</dbReference>
<dbReference type="InterPro" id="IPR011008">
    <property type="entry name" value="Dimeric_a/b-barrel"/>
</dbReference>
<protein>
    <submittedName>
        <fullName evidence="1">Antibiotic biosynthesis monooxygenase</fullName>
    </submittedName>
</protein>
<evidence type="ECO:0000313" key="1">
    <source>
        <dbReference type="EMBL" id="QIW54872.1"/>
    </source>
</evidence>
<dbReference type="Proteomes" id="UP000501945">
    <property type="component" value="Chromosome"/>
</dbReference>
<sequence>MERFCKFGKLHAIKGNGHKLLSILLTASKELEDVDNCFCYIVGQDENDLDAVYVYEVWEDKEAHKQSLDLPAVKKLITSAMPILDMSKMESYPDLTIYGGKASF</sequence>
<gene>
    <name evidence="1" type="ORF">GU336_12450</name>
</gene>
<keyword evidence="1" id="KW-0560">Oxidoreductase</keyword>
<dbReference type="RefSeq" id="WP_157738498.1">
    <property type="nucleotide sequence ID" value="NZ_CP023392.1"/>
</dbReference>
<organism evidence="1 2">
    <name type="scientific">Pseudolactococcus raffinolactis</name>
    <dbReference type="NCBI Taxonomy" id="1366"/>
    <lineage>
        <taxon>Bacteria</taxon>
        <taxon>Bacillati</taxon>
        <taxon>Bacillota</taxon>
        <taxon>Bacilli</taxon>
        <taxon>Lactobacillales</taxon>
        <taxon>Streptococcaceae</taxon>
        <taxon>Pseudolactococcus</taxon>
    </lineage>
</organism>
<dbReference type="EMBL" id="CP047616">
    <property type="protein sequence ID" value="QIW54872.1"/>
    <property type="molecule type" value="Genomic_DNA"/>
</dbReference>
<reference evidence="1 2" key="1">
    <citation type="submission" date="2019-12" db="EMBL/GenBank/DDBJ databases">
        <title>Whole genome sequences of Lactococcus raffinolactis strains isolated from sewage.</title>
        <authorList>
            <person name="Ybazeta G."/>
            <person name="Ross M."/>
            <person name="Brabant-Kirwan D."/>
            <person name="Saleh M."/>
            <person name="Dillon J.A."/>
            <person name="Splinter K."/>
            <person name="Nokhbeh R."/>
        </authorList>
    </citation>
    <scope>NUCLEOTIDE SEQUENCE [LARGE SCALE GENOMIC DNA]</scope>
    <source>
        <strain evidence="1 2">Lr_19_5</strain>
    </source>
</reference>